<dbReference type="Gene3D" id="3.40.630.30">
    <property type="match status" value="1"/>
</dbReference>
<keyword evidence="1" id="KW-0808">Transferase</keyword>
<dbReference type="InterPro" id="IPR032672">
    <property type="entry name" value="TmcA/NAT10/Kre33"/>
</dbReference>
<dbReference type="InterPro" id="IPR000182">
    <property type="entry name" value="GNAT_dom"/>
</dbReference>
<evidence type="ECO:0000313" key="8">
    <source>
        <dbReference type="Proteomes" id="UP000263517"/>
    </source>
</evidence>
<dbReference type="EMBL" id="DNAN01000282">
    <property type="protein sequence ID" value="HAW75686.1"/>
    <property type="molecule type" value="Genomic_DNA"/>
</dbReference>
<dbReference type="SUPFAM" id="SSF55729">
    <property type="entry name" value="Acyl-CoA N-acyltransferases (Nat)"/>
    <property type="match status" value="1"/>
</dbReference>
<dbReference type="InterPro" id="IPR013562">
    <property type="entry name" value="TmcA/NAT10_N"/>
</dbReference>
<dbReference type="Gene3D" id="3.40.50.300">
    <property type="entry name" value="P-loop containing nucleotide triphosphate hydrolases"/>
    <property type="match status" value="1"/>
</dbReference>
<name>A0A350P319_9ALTE</name>
<accession>A0A350P319</accession>
<dbReference type="InterPro" id="IPR007807">
    <property type="entry name" value="TcmA/NAT10_helicase"/>
</dbReference>
<evidence type="ECO:0000259" key="6">
    <source>
        <dbReference type="PROSITE" id="PS51186"/>
    </source>
</evidence>
<dbReference type="Proteomes" id="UP000263517">
    <property type="component" value="Unassembled WGS sequence"/>
</dbReference>
<dbReference type="Pfam" id="PF08351">
    <property type="entry name" value="TmcA_N"/>
    <property type="match status" value="1"/>
</dbReference>
<dbReference type="Pfam" id="PF00583">
    <property type="entry name" value="Acetyltransf_1"/>
    <property type="match status" value="1"/>
</dbReference>
<dbReference type="GO" id="GO:1990883">
    <property type="term" value="F:18S rRNA cytidine N-acetyltransferase activity"/>
    <property type="evidence" value="ECO:0007669"/>
    <property type="project" value="TreeGrafter"/>
</dbReference>
<reference evidence="7 8" key="1">
    <citation type="journal article" date="2018" name="Nat. Biotechnol.">
        <title>A standardized bacterial taxonomy based on genome phylogeny substantially revises the tree of life.</title>
        <authorList>
            <person name="Parks D.H."/>
            <person name="Chuvochina M."/>
            <person name="Waite D.W."/>
            <person name="Rinke C."/>
            <person name="Skarshewski A."/>
            <person name="Chaumeil P.A."/>
            <person name="Hugenholtz P."/>
        </authorList>
    </citation>
    <scope>NUCLEOTIDE SEQUENCE [LARGE SCALE GENOMIC DNA]</scope>
    <source>
        <strain evidence="7">UBA11978</strain>
    </source>
</reference>
<dbReference type="GO" id="GO:1904812">
    <property type="term" value="P:rRNA acetylation involved in maturation of SSU-rRNA"/>
    <property type="evidence" value="ECO:0007669"/>
    <property type="project" value="TreeGrafter"/>
</dbReference>
<sequence>MAYNSVYDWLYSPYLTEQWQMTHRRMLVITGTLEACQEKVKQLEQRPTKAQSDLDISFIIYNELADSAQANSNLRKHLLGNEYDVAVMYCHHGFSPSDVLALTGTLRYGGCLILCCPNFDTWHLAPPAQKVSFGFECTVSHGISRWINYINHSKDISLWGPNKTYLAPIKQQCGGNNSKMSDVPHSAFFKVMTPSQHTAYGAWSQNTENKAVITAPRGRGKSALMGIICADTLKRGQTVFVTSTVHQNVANLFKHCKAANSHLEQTEKHTFVDKQTGGVLKWMATDNPKLINHHCDLIVVDEAASLPIPILTKCVAAQENWLLGTTLHGYEGSGRGFVLRLLPKLQQREVPVYHLNEPLRWVPEDSLETITNTLCLFDTGNSHAQSLHTHNTSAMVNAIQVIEKPLHTLSEPALQQVMQLLSLAHYQTTPDDQMRLLDSHESRCFLAFAEKVIVGVAVIHIEGSERLAPLAVDIANGLRRPQGHLSAQKLATITGLAHVATHLYWRINRIAVHPDFQNKGLGSHMVSALSQAANAHQVDCLTSSYGQSARLNKFWKANGFTCVEKGDKVNKASGERSALIIKPVSKSFEKLADLLACIFQQENHVPPTSLDELPTSLKTLYTKRLNGFTRGIKSLEQSAYALACLHNTLEFQHLENSLNRFVPYSAEGTPQALPLSRQLAFHLHPLDKPSLRNIFGCTNNKALVQTLREYTKHLLFEATFANG</sequence>
<dbReference type="SUPFAM" id="SSF52540">
    <property type="entry name" value="P-loop containing nucleoside triphosphate hydrolases"/>
    <property type="match status" value="1"/>
</dbReference>
<gene>
    <name evidence="7" type="ORF">DCW74_08130</name>
</gene>
<evidence type="ECO:0000256" key="2">
    <source>
        <dbReference type="ARBA" id="ARBA00022694"/>
    </source>
</evidence>
<organism evidence="7 8">
    <name type="scientific">Alteromonas australica</name>
    <dbReference type="NCBI Taxonomy" id="589873"/>
    <lineage>
        <taxon>Bacteria</taxon>
        <taxon>Pseudomonadati</taxon>
        <taxon>Pseudomonadota</taxon>
        <taxon>Gammaproteobacteria</taxon>
        <taxon>Alteromonadales</taxon>
        <taxon>Alteromonadaceae</taxon>
        <taxon>Alteromonas/Salinimonas group</taxon>
        <taxon>Alteromonas</taxon>
    </lineage>
</organism>
<evidence type="ECO:0000256" key="5">
    <source>
        <dbReference type="ARBA" id="ARBA00023315"/>
    </source>
</evidence>
<dbReference type="STRING" id="589873.EP12_05650"/>
<protein>
    <recommendedName>
        <fullName evidence="6">N-acetyltransferase domain-containing protein</fullName>
    </recommendedName>
</protein>
<dbReference type="RefSeq" id="WP_272965077.1">
    <property type="nucleotide sequence ID" value="NZ_CALBIY010000025.1"/>
</dbReference>
<dbReference type="AlphaFoldDB" id="A0A350P319"/>
<dbReference type="GO" id="GO:0005524">
    <property type="term" value="F:ATP binding"/>
    <property type="evidence" value="ECO:0007669"/>
    <property type="project" value="UniProtKB-KW"/>
</dbReference>
<keyword evidence="3" id="KW-0547">Nucleotide-binding</keyword>
<dbReference type="GO" id="GO:0008033">
    <property type="term" value="P:tRNA processing"/>
    <property type="evidence" value="ECO:0007669"/>
    <property type="project" value="UniProtKB-KW"/>
</dbReference>
<comment type="caution">
    <text evidence="7">The sequence shown here is derived from an EMBL/GenBank/DDBJ whole genome shotgun (WGS) entry which is preliminary data.</text>
</comment>
<keyword evidence="2" id="KW-0819">tRNA processing</keyword>
<dbReference type="InterPro" id="IPR016181">
    <property type="entry name" value="Acyl_CoA_acyltransferase"/>
</dbReference>
<feature type="domain" description="N-acetyltransferase" evidence="6">
    <location>
        <begin position="404"/>
        <end position="585"/>
    </location>
</feature>
<evidence type="ECO:0000256" key="3">
    <source>
        <dbReference type="ARBA" id="ARBA00022741"/>
    </source>
</evidence>
<dbReference type="Gene3D" id="3.40.50.11040">
    <property type="match status" value="1"/>
</dbReference>
<evidence type="ECO:0000313" key="7">
    <source>
        <dbReference type="EMBL" id="HAW75686.1"/>
    </source>
</evidence>
<dbReference type="GO" id="GO:0000049">
    <property type="term" value="F:tRNA binding"/>
    <property type="evidence" value="ECO:0007669"/>
    <property type="project" value="TreeGrafter"/>
</dbReference>
<keyword evidence="4" id="KW-0067">ATP-binding</keyword>
<dbReference type="PANTHER" id="PTHR10925:SF5">
    <property type="entry name" value="RNA CYTIDINE ACETYLTRANSFERASE"/>
    <property type="match status" value="1"/>
</dbReference>
<keyword evidence="5" id="KW-0012">Acyltransferase</keyword>
<dbReference type="PANTHER" id="PTHR10925">
    <property type="entry name" value="N-ACETYLTRANSFERASE 10"/>
    <property type="match status" value="1"/>
</dbReference>
<evidence type="ECO:0000256" key="1">
    <source>
        <dbReference type="ARBA" id="ARBA00022679"/>
    </source>
</evidence>
<proteinExistence type="predicted"/>
<dbReference type="CDD" id="cd04301">
    <property type="entry name" value="NAT_SF"/>
    <property type="match status" value="1"/>
</dbReference>
<dbReference type="PROSITE" id="PS51186">
    <property type="entry name" value="GNAT"/>
    <property type="match status" value="1"/>
</dbReference>
<dbReference type="Pfam" id="PF05127">
    <property type="entry name" value="NAT10_TcmA_helicase"/>
    <property type="match status" value="1"/>
</dbReference>
<dbReference type="InterPro" id="IPR027417">
    <property type="entry name" value="P-loop_NTPase"/>
</dbReference>
<evidence type="ECO:0000256" key="4">
    <source>
        <dbReference type="ARBA" id="ARBA00022840"/>
    </source>
</evidence>